<evidence type="ECO:0000256" key="1">
    <source>
        <dbReference type="ARBA" id="ARBA00004123"/>
    </source>
</evidence>
<evidence type="ECO:0000256" key="5">
    <source>
        <dbReference type="ARBA" id="ARBA00005298"/>
    </source>
</evidence>
<evidence type="ECO:0000256" key="23">
    <source>
        <dbReference type="SAM" id="MobiDB-lite"/>
    </source>
</evidence>
<dbReference type="GO" id="GO:0005886">
    <property type="term" value="C:plasma membrane"/>
    <property type="evidence" value="ECO:0007669"/>
    <property type="project" value="UniProtKB-SubCell"/>
</dbReference>
<dbReference type="Bgee" id="ENSMFAG00000042650">
    <property type="expression patterns" value="Expressed in lung and 13 other cell types or tissues"/>
</dbReference>
<sequence length="705" mass="77439">MGVISPVEGGGVGWNGEGWSTGRRPCQASRGLQLGERPQRARPRGRQTLGFQPHAHTKAAPACAGERARTHGRAHTRTTAQRRAHSSIHTNTLPIGPAHSRAPSRTPHHHHHTNTHTLTHTDSHAGGPLPHHKRRPWGLDASCSAAPARWAARAHADARARAHTPRGSTPLTAARALRCSAPREAGGDRGGERGGAGRGGGGRESREGGAGSRERAGPRSSCWPGIFQPGADAADLPAAVADHGRQRDPLTVYLGKRDFVDHIDLVDPVDGVVLVDPEYLKERRVYVTLTCAFRYGREDLDVLGLTFRKDLFVANVQSFPPAPEDKKPLTRLQERLIKKLGEHAYPFTFEIPPNLPCSVTLQPGPEDTGKACGVDYEVKAFCAENLEEKIHKRNSVRLVIRKVQYAPERPGPQPTAETTRQFLMSDKPLHLEASLDKEIYYHGEPISVNVHVTNNTNKTVKKIKISVRQYADICLFNTAQYKCPVAMEEADDTVAPSSTFCKVYTLTPFLANNREKRGLALDGKLKHEDTNLASSTLLREGANREILGIIVSYKVKVKLVVSRGGLLGDLASSDVAVELPFTLMHPKPKEEPLHREVPENQTPVDTNLIELDTNDDDIVFEDFARQRLKGMKDDKEEEENVSTRGACGLPDHGDEPLTSGLAPHHHANRTTAHRLHPISAIASPLPSFSCCLPEKLPGFWPWNWT</sequence>
<evidence type="ECO:0000256" key="7">
    <source>
        <dbReference type="ARBA" id="ARBA00022475"/>
    </source>
</evidence>
<evidence type="ECO:0000256" key="21">
    <source>
        <dbReference type="ARBA" id="ARBA00040111"/>
    </source>
</evidence>
<feature type="compositionally biased region" description="Basic and acidic residues" evidence="23">
    <location>
        <begin position="201"/>
        <end position="217"/>
    </location>
</feature>
<dbReference type="InterPro" id="IPR011022">
    <property type="entry name" value="Arrestin_C-like"/>
</dbReference>
<evidence type="ECO:0000256" key="9">
    <source>
        <dbReference type="ARBA" id="ARBA00022553"/>
    </source>
</evidence>
<dbReference type="GO" id="GO:0043161">
    <property type="term" value="P:proteasome-mediated ubiquitin-dependent protein catabolic process"/>
    <property type="evidence" value="ECO:0007669"/>
    <property type="project" value="UniProtKB-ARBA"/>
</dbReference>
<dbReference type="GO" id="GO:0005829">
    <property type="term" value="C:cytosol"/>
    <property type="evidence" value="ECO:0007669"/>
    <property type="project" value="TreeGrafter"/>
</dbReference>
<evidence type="ECO:0000256" key="8">
    <source>
        <dbReference type="ARBA" id="ARBA00022490"/>
    </source>
</evidence>
<reference evidence="25" key="3">
    <citation type="submission" date="2025-09" db="UniProtKB">
        <authorList>
            <consortium name="Ensembl"/>
        </authorList>
    </citation>
    <scope>IDENTIFICATION</scope>
</reference>
<keyword evidence="17" id="KW-0539">Nucleus</keyword>
<keyword evidence="16" id="KW-0168">Coated pit</keyword>
<dbReference type="GO" id="GO:0002092">
    <property type="term" value="P:positive regulation of receptor internalization"/>
    <property type="evidence" value="ECO:0007669"/>
    <property type="project" value="UniProtKB-ARBA"/>
</dbReference>
<dbReference type="GO" id="GO:0010613">
    <property type="term" value="P:positive regulation of cardiac muscle hypertrophy"/>
    <property type="evidence" value="ECO:0007669"/>
    <property type="project" value="UniProtKB-ARBA"/>
</dbReference>
<keyword evidence="10" id="KW-0734">Signal transduction inhibitor</keyword>
<evidence type="ECO:0000256" key="4">
    <source>
        <dbReference type="ARBA" id="ARBA00004600"/>
    </source>
</evidence>
<reference evidence="25" key="2">
    <citation type="submission" date="2025-08" db="UniProtKB">
        <authorList>
            <consortium name="Ensembl"/>
        </authorList>
    </citation>
    <scope>IDENTIFICATION</scope>
</reference>
<dbReference type="GO" id="GO:0015031">
    <property type="term" value="P:protein transport"/>
    <property type="evidence" value="ECO:0007669"/>
    <property type="project" value="UniProtKB-KW"/>
</dbReference>
<dbReference type="InterPro" id="IPR000698">
    <property type="entry name" value="Arrestin"/>
</dbReference>
<comment type="similarity">
    <text evidence="5">Belongs to the arrestin family.</text>
</comment>
<keyword evidence="26" id="KW-1185">Reference proteome</keyword>
<evidence type="ECO:0000256" key="20">
    <source>
        <dbReference type="ARBA" id="ARBA00037818"/>
    </source>
</evidence>
<dbReference type="GO" id="GO:0019899">
    <property type="term" value="F:enzyme binding"/>
    <property type="evidence" value="ECO:0007669"/>
    <property type="project" value="UniProtKB-ARBA"/>
</dbReference>
<dbReference type="PROSITE" id="PS00295">
    <property type="entry name" value="ARRESTINS"/>
    <property type="match status" value="1"/>
</dbReference>
<dbReference type="Ensembl" id="ENSMFAT00000005582.2">
    <property type="protein sequence ID" value="ENSMFAP00000031367.2"/>
    <property type="gene ID" value="ENSMFAG00000042650.2"/>
</dbReference>
<evidence type="ECO:0000256" key="2">
    <source>
        <dbReference type="ARBA" id="ARBA00004236"/>
    </source>
</evidence>
<evidence type="ECO:0000256" key="14">
    <source>
        <dbReference type="ARBA" id="ARBA00023136"/>
    </source>
</evidence>
<evidence type="ECO:0000256" key="10">
    <source>
        <dbReference type="ARBA" id="ARBA00022700"/>
    </source>
</evidence>
<dbReference type="Gene3D" id="2.60.40.840">
    <property type="match status" value="1"/>
</dbReference>
<evidence type="ECO:0000256" key="13">
    <source>
        <dbReference type="ARBA" id="ARBA00023015"/>
    </source>
</evidence>
<dbReference type="PRINTS" id="PR00309">
    <property type="entry name" value="ARRESTIN"/>
</dbReference>
<dbReference type="Pfam" id="PF02752">
    <property type="entry name" value="Arrestin_C"/>
    <property type="match status" value="1"/>
</dbReference>
<dbReference type="Proteomes" id="UP000233100">
    <property type="component" value="Chromosome 14"/>
</dbReference>
<name>A0A2K5W2T0_MACFA</name>
<dbReference type="GO" id="GO:0002031">
    <property type="term" value="P:G protein-coupled receptor internalization"/>
    <property type="evidence" value="ECO:0007669"/>
    <property type="project" value="TreeGrafter"/>
</dbReference>
<dbReference type="GO" id="GO:0031410">
    <property type="term" value="C:cytoplasmic vesicle"/>
    <property type="evidence" value="ECO:0007669"/>
    <property type="project" value="UniProtKB-SubCell"/>
</dbReference>
<dbReference type="InterPro" id="IPR017864">
    <property type="entry name" value="Arrestin_CS"/>
</dbReference>
<dbReference type="GO" id="GO:0031143">
    <property type="term" value="C:pseudopodium"/>
    <property type="evidence" value="ECO:0007669"/>
    <property type="project" value="UniProtKB-SubCell"/>
</dbReference>
<keyword evidence="12" id="KW-0653">Protein transport</keyword>
<keyword evidence="11" id="KW-0832">Ubl conjugation</keyword>
<evidence type="ECO:0000256" key="15">
    <source>
        <dbReference type="ARBA" id="ARBA00023163"/>
    </source>
</evidence>
<evidence type="ECO:0000256" key="3">
    <source>
        <dbReference type="ARBA" id="ARBA00004541"/>
    </source>
</evidence>
<evidence type="ECO:0000256" key="22">
    <source>
        <dbReference type="ARBA" id="ARBA00042806"/>
    </source>
</evidence>
<evidence type="ECO:0000256" key="12">
    <source>
        <dbReference type="ARBA" id="ARBA00022927"/>
    </source>
</evidence>
<dbReference type="SMART" id="SM01017">
    <property type="entry name" value="Arrestin_C"/>
    <property type="match status" value="1"/>
</dbReference>
<dbReference type="GO" id="GO:0045746">
    <property type="term" value="P:negative regulation of Notch signaling pathway"/>
    <property type="evidence" value="ECO:0007669"/>
    <property type="project" value="TreeGrafter"/>
</dbReference>
<comment type="subcellular location">
    <subcellularLocation>
        <location evidence="2">Cell membrane</location>
    </subcellularLocation>
    <subcellularLocation>
        <location evidence="20">Cell projection</location>
        <location evidence="20">Pseudopodium</location>
    </subcellularLocation>
    <subcellularLocation>
        <location evidence="3">Cytoplasmic vesicle</location>
    </subcellularLocation>
    <subcellularLocation>
        <location evidence="4">Membrane</location>
        <location evidence="4">Clathrin-coated pit</location>
    </subcellularLocation>
    <subcellularLocation>
        <location evidence="1">Nucleus</location>
    </subcellularLocation>
</comment>
<evidence type="ECO:0000259" key="24">
    <source>
        <dbReference type="SMART" id="SM01017"/>
    </source>
</evidence>
<feature type="region of interest" description="Disordered" evidence="23">
    <location>
        <begin position="1"/>
        <end position="138"/>
    </location>
</feature>
<feature type="domain" description="Arrestin C-terminal-like" evidence="24">
    <location>
        <begin position="425"/>
        <end position="588"/>
    </location>
</feature>
<evidence type="ECO:0000256" key="6">
    <source>
        <dbReference type="ARBA" id="ARBA00022448"/>
    </source>
</evidence>
<keyword evidence="14" id="KW-0472">Membrane</keyword>
<keyword evidence="7" id="KW-1003">Cell membrane</keyword>
<keyword evidence="6" id="KW-0813">Transport</keyword>
<dbReference type="InterPro" id="IPR014756">
    <property type="entry name" value="Ig_E-set"/>
</dbReference>
<evidence type="ECO:0000256" key="17">
    <source>
        <dbReference type="ARBA" id="ARBA00023242"/>
    </source>
</evidence>
<dbReference type="AlphaFoldDB" id="A0A2K5W2T0"/>
<dbReference type="PANTHER" id="PTHR11792:SF22">
    <property type="entry name" value="BETA-ARRESTIN-1"/>
    <property type="match status" value="1"/>
</dbReference>
<dbReference type="GeneTree" id="ENSGT00950000182887"/>
<dbReference type="VEuPathDB" id="HostDB:ENSMFAG00000042650"/>
<evidence type="ECO:0000256" key="19">
    <source>
        <dbReference type="ARBA" id="ARBA00023329"/>
    </source>
</evidence>
<feature type="region of interest" description="Disordered" evidence="23">
    <location>
        <begin position="631"/>
        <end position="664"/>
    </location>
</feature>
<dbReference type="Gene3D" id="2.60.40.640">
    <property type="match status" value="1"/>
</dbReference>
<keyword evidence="18" id="KW-0966">Cell projection</keyword>
<dbReference type="GO" id="GO:0070374">
    <property type="term" value="P:positive regulation of ERK1 and ERK2 cascade"/>
    <property type="evidence" value="ECO:0007669"/>
    <property type="project" value="TreeGrafter"/>
</dbReference>
<dbReference type="SUPFAM" id="SSF81296">
    <property type="entry name" value="E set domains"/>
    <property type="match status" value="2"/>
</dbReference>
<feature type="compositionally biased region" description="Basic residues" evidence="23">
    <location>
        <begin position="70"/>
        <end position="86"/>
    </location>
</feature>
<dbReference type="GO" id="GO:0031701">
    <property type="term" value="F:angiotensin receptor binding"/>
    <property type="evidence" value="ECO:0007669"/>
    <property type="project" value="UniProtKB-ARBA"/>
</dbReference>
<reference evidence="25 26" key="1">
    <citation type="submission" date="2013-03" db="EMBL/GenBank/DDBJ databases">
        <authorList>
            <person name="Warren W."/>
            <person name="Wilson R.K."/>
        </authorList>
    </citation>
    <scope>NUCLEOTIDE SEQUENCE</scope>
</reference>
<dbReference type="Pfam" id="PF00339">
    <property type="entry name" value="Arrestin_N"/>
    <property type="match status" value="1"/>
</dbReference>
<dbReference type="InterPro" id="IPR011021">
    <property type="entry name" value="Arrestin-like_N"/>
</dbReference>
<keyword evidence="19" id="KW-0968">Cytoplasmic vesicle</keyword>
<dbReference type="GO" id="GO:0031397">
    <property type="term" value="P:negative regulation of protein ubiquitination"/>
    <property type="evidence" value="ECO:0007669"/>
    <property type="project" value="UniProtKB-ARBA"/>
</dbReference>
<dbReference type="InterPro" id="IPR014753">
    <property type="entry name" value="Arrestin_N"/>
</dbReference>
<keyword evidence="13" id="KW-0805">Transcription regulation</keyword>
<dbReference type="PANTHER" id="PTHR11792">
    <property type="entry name" value="ARRESTIN"/>
    <property type="match status" value="1"/>
</dbReference>
<organism evidence="25 26">
    <name type="scientific">Macaca fascicularis</name>
    <name type="common">Crab-eating macaque</name>
    <name type="synonym">Cynomolgus monkey</name>
    <dbReference type="NCBI Taxonomy" id="9541"/>
    <lineage>
        <taxon>Eukaryota</taxon>
        <taxon>Metazoa</taxon>
        <taxon>Chordata</taxon>
        <taxon>Craniata</taxon>
        <taxon>Vertebrata</taxon>
        <taxon>Euteleostomi</taxon>
        <taxon>Mammalia</taxon>
        <taxon>Eutheria</taxon>
        <taxon>Euarchontoglires</taxon>
        <taxon>Primates</taxon>
        <taxon>Haplorrhini</taxon>
        <taxon>Catarrhini</taxon>
        <taxon>Cercopithecidae</taxon>
        <taxon>Cercopithecinae</taxon>
        <taxon>Macaca</taxon>
    </lineage>
</organism>
<dbReference type="InterPro" id="IPR014752">
    <property type="entry name" value="Arrestin-like_C"/>
</dbReference>
<gene>
    <name evidence="25" type="primary">ARRB1</name>
</gene>
<keyword evidence="9" id="KW-0597">Phosphoprotein</keyword>
<evidence type="ECO:0000256" key="16">
    <source>
        <dbReference type="ARBA" id="ARBA00023176"/>
    </source>
</evidence>
<evidence type="ECO:0000256" key="11">
    <source>
        <dbReference type="ARBA" id="ARBA00022843"/>
    </source>
</evidence>
<dbReference type="GO" id="GO:0005634">
    <property type="term" value="C:nucleus"/>
    <property type="evidence" value="ECO:0007669"/>
    <property type="project" value="UniProtKB-SubCell"/>
</dbReference>
<evidence type="ECO:0000313" key="26">
    <source>
        <dbReference type="Proteomes" id="UP000233100"/>
    </source>
</evidence>
<dbReference type="GO" id="GO:0005905">
    <property type="term" value="C:clathrin-coated pit"/>
    <property type="evidence" value="ECO:0007669"/>
    <property type="project" value="UniProtKB-SubCell"/>
</dbReference>
<accession>A0A2K5W2T0</accession>
<dbReference type="GO" id="GO:0007165">
    <property type="term" value="P:signal transduction"/>
    <property type="evidence" value="ECO:0007669"/>
    <property type="project" value="InterPro"/>
</dbReference>
<keyword evidence="8" id="KW-0963">Cytoplasm</keyword>
<keyword evidence="15" id="KW-0804">Transcription</keyword>
<proteinExistence type="inferred from homology"/>
<evidence type="ECO:0000256" key="18">
    <source>
        <dbReference type="ARBA" id="ARBA00023273"/>
    </source>
</evidence>
<feature type="region of interest" description="Disordered" evidence="23">
    <location>
        <begin position="154"/>
        <end position="224"/>
    </location>
</feature>
<protein>
    <recommendedName>
        <fullName evidence="21">Beta-arrestin-1</fullName>
    </recommendedName>
    <alternativeName>
        <fullName evidence="22">Arrestin beta-1</fullName>
    </alternativeName>
</protein>
<evidence type="ECO:0000313" key="25">
    <source>
        <dbReference type="Ensembl" id="ENSMFAP00000031367.2"/>
    </source>
</evidence>